<dbReference type="GO" id="GO:0043424">
    <property type="term" value="F:protein histidine kinase binding"/>
    <property type="evidence" value="ECO:0007669"/>
    <property type="project" value="InterPro"/>
</dbReference>
<name>A0A1J5S196_9ZZZZ</name>
<dbReference type="SUPFAM" id="SSF47226">
    <property type="entry name" value="Histidine-containing phosphotransfer domain, HPT domain"/>
    <property type="match status" value="1"/>
</dbReference>
<evidence type="ECO:0000313" key="2">
    <source>
        <dbReference type="EMBL" id="OIR01771.1"/>
    </source>
</evidence>
<dbReference type="GO" id="GO:0005634">
    <property type="term" value="C:nucleus"/>
    <property type="evidence" value="ECO:0007669"/>
    <property type="project" value="TreeGrafter"/>
</dbReference>
<dbReference type="InterPro" id="IPR045871">
    <property type="entry name" value="AHP1-5/YPD1"/>
</dbReference>
<proteinExistence type="predicted"/>
<dbReference type="InterPro" id="IPR008207">
    <property type="entry name" value="Sig_transdc_His_kin_Hpt_dom"/>
</dbReference>
<dbReference type="PANTHER" id="PTHR28242:SF52">
    <property type="entry name" value="PHOSPHORELAY INTERMEDIATE PROTEIN YPD1"/>
    <property type="match status" value="1"/>
</dbReference>
<dbReference type="PROSITE" id="PS50894">
    <property type="entry name" value="HPT"/>
    <property type="match status" value="1"/>
</dbReference>
<accession>A0A1J5S196</accession>
<dbReference type="CDD" id="cd00088">
    <property type="entry name" value="HPT"/>
    <property type="match status" value="1"/>
</dbReference>
<dbReference type="GO" id="GO:0005737">
    <property type="term" value="C:cytoplasm"/>
    <property type="evidence" value="ECO:0007669"/>
    <property type="project" value="TreeGrafter"/>
</dbReference>
<comment type="caution">
    <text evidence="2">The sequence shown here is derived from an EMBL/GenBank/DDBJ whole genome shotgun (WGS) entry which is preliminary data.</text>
</comment>
<dbReference type="Gene3D" id="1.20.120.160">
    <property type="entry name" value="HPT domain"/>
    <property type="match status" value="1"/>
</dbReference>
<dbReference type="GO" id="GO:0000160">
    <property type="term" value="P:phosphorelay signal transduction system"/>
    <property type="evidence" value="ECO:0007669"/>
    <property type="project" value="InterPro"/>
</dbReference>
<dbReference type="GO" id="GO:0009927">
    <property type="term" value="F:histidine phosphotransfer kinase activity"/>
    <property type="evidence" value="ECO:0007669"/>
    <property type="project" value="InterPro"/>
</dbReference>
<dbReference type="AlphaFoldDB" id="A0A1J5S196"/>
<dbReference type="EMBL" id="MLJW01000080">
    <property type="protein sequence ID" value="OIR01771.1"/>
    <property type="molecule type" value="Genomic_DNA"/>
</dbReference>
<sequence length="119" mass="12890">MPDTPVIDLQAIDVLRSLNPDDNGEFLKEIVGIFLEDTPQRIAELDESLAASDVAKFVRAAHSIKGSSANLGAMVLRGAAERLEHHSKQNGLSNTGPLIADLKLEYERAAKEIRAIVNS</sequence>
<organism evidence="2">
    <name type="scientific">mine drainage metagenome</name>
    <dbReference type="NCBI Taxonomy" id="410659"/>
    <lineage>
        <taxon>unclassified sequences</taxon>
        <taxon>metagenomes</taxon>
        <taxon>ecological metagenomes</taxon>
    </lineage>
</organism>
<gene>
    <name evidence="2" type="ORF">GALL_160720</name>
</gene>
<dbReference type="InterPro" id="IPR036641">
    <property type="entry name" value="HPT_dom_sf"/>
</dbReference>
<dbReference type="SMART" id="SM00073">
    <property type="entry name" value="HPT"/>
    <property type="match status" value="1"/>
</dbReference>
<feature type="domain" description="HPt" evidence="1">
    <location>
        <begin position="23"/>
        <end position="116"/>
    </location>
</feature>
<protein>
    <submittedName>
        <fullName evidence="2">Hpt domain protein</fullName>
    </submittedName>
</protein>
<evidence type="ECO:0000259" key="1">
    <source>
        <dbReference type="PROSITE" id="PS50894"/>
    </source>
</evidence>
<dbReference type="Pfam" id="PF01627">
    <property type="entry name" value="Hpt"/>
    <property type="match status" value="1"/>
</dbReference>
<reference evidence="2" key="1">
    <citation type="submission" date="2016-10" db="EMBL/GenBank/DDBJ databases">
        <title>Sequence of Gallionella enrichment culture.</title>
        <authorList>
            <person name="Poehlein A."/>
            <person name="Muehling M."/>
            <person name="Daniel R."/>
        </authorList>
    </citation>
    <scope>NUCLEOTIDE SEQUENCE</scope>
</reference>
<dbReference type="PANTHER" id="PTHR28242">
    <property type="entry name" value="PHOSPHORELAY INTERMEDIATE PROTEIN YPD1"/>
    <property type="match status" value="1"/>
</dbReference>